<dbReference type="Proteomes" id="UP001138751">
    <property type="component" value="Unassembled WGS sequence"/>
</dbReference>
<evidence type="ECO:0000313" key="2">
    <source>
        <dbReference type="EMBL" id="MBR0671952.1"/>
    </source>
</evidence>
<keyword evidence="1" id="KW-0472">Membrane</keyword>
<keyword evidence="1" id="KW-0812">Transmembrane</keyword>
<gene>
    <name evidence="2" type="ORF">GXW76_12295</name>
</gene>
<reference evidence="2" key="2">
    <citation type="journal article" date="2021" name="Syst. Appl. Microbiol.">
        <title>Roseomonas hellenica sp. nov., isolated from roots of wild-growing Alkanna tinctoria.</title>
        <authorList>
            <person name="Rat A."/>
            <person name="Naranjo H.D."/>
            <person name="Lebbe L."/>
            <person name="Cnockaert M."/>
            <person name="Krigas N."/>
            <person name="Grigoriadou K."/>
            <person name="Maloupa E."/>
            <person name="Willems A."/>
        </authorList>
    </citation>
    <scope>NUCLEOTIDE SEQUENCE</scope>
    <source>
        <strain evidence="2">LMG 31231</strain>
    </source>
</reference>
<reference evidence="2" key="1">
    <citation type="submission" date="2020-01" db="EMBL/GenBank/DDBJ databases">
        <authorList>
            <person name="Rat A."/>
        </authorList>
    </citation>
    <scope>NUCLEOTIDE SEQUENCE</scope>
    <source>
        <strain evidence="2">LMG 31231</strain>
    </source>
</reference>
<accession>A0A9X9WXS3</accession>
<sequence>MSGILWAVAVLLGAATAGFAVAALASGYRAVRIGGAGLLFSGWQWIAASDRIPAEARPHMLTALRRWVYAGSCMVLAAFSGIAADLAR</sequence>
<evidence type="ECO:0000256" key="1">
    <source>
        <dbReference type="SAM" id="Phobius"/>
    </source>
</evidence>
<name>A0A9X9WXS3_9PROT</name>
<comment type="caution">
    <text evidence="2">The sequence shown here is derived from an EMBL/GenBank/DDBJ whole genome shotgun (WGS) entry which is preliminary data.</text>
</comment>
<dbReference type="RefSeq" id="WP_211862322.1">
    <property type="nucleotide sequence ID" value="NZ_JAAEDM010000029.1"/>
</dbReference>
<keyword evidence="1" id="KW-1133">Transmembrane helix</keyword>
<keyword evidence="3" id="KW-1185">Reference proteome</keyword>
<evidence type="ECO:0000313" key="3">
    <source>
        <dbReference type="Proteomes" id="UP001138751"/>
    </source>
</evidence>
<organism evidence="2 3">
    <name type="scientific">Neoroseomonas soli</name>
    <dbReference type="NCBI Taxonomy" id="1081025"/>
    <lineage>
        <taxon>Bacteria</taxon>
        <taxon>Pseudomonadati</taxon>
        <taxon>Pseudomonadota</taxon>
        <taxon>Alphaproteobacteria</taxon>
        <taxon>Acetobacterales</taxon>
        <taxon>Acetobacteraceae</taxon>
        <taxon>Neoroseomonas</taxon>
    </lineage>
</organism>
<dbReference type="AlphaFoldDB" id="A0A9X9WXS3"/>
<protein>
    <submittedName>
        <fullName evidence="2">Uncharacterized protein</fullName>
    </submittedName>
</protein>
<feature type="transmembrane region" description="Helical" evidence="1">
    <location>
        <begin position="67"/>
        <end position="87"/>
    </location>
</feature>
<proteinExistence type="predicted"/>
<dbReference type="EMBL" id="JAAEDM010000029">
    <property type="protein sequence ID" value="MBR0671952.1"/>
    <property type="molecule type" value="Genomic_DNA"/>
</dbReference>